<evidence type="ECO:0000313" key="6">
    <source>
        <dbReference type="EMBL" id="GAA4502483.1"/>
    </source>
</evidence>
<evidence type="ECO:0000259" key="5">
    <source>
        <dbReference type="PROSITE" id="PS50977"/>
    </source>
</evidence>
<keyword evidence="3" id="KW-0804">Transcription</keyword>
<dbReference type="InterPro" id="IPR001647">
    <property type="entry name" value="HTH_TetR"/>
</dbReference>
<dbReference type="PANTHER" id="PTHR47506">
    <property type="entry name" value="TRANSCRIPTIONAL REGULATORY PROTEIN"/>
    <property type="match status" value="1"/>
</dbReference>
<feature type="DNA-binding region" description="H-T-H motif" evidence="4">
    <location>
        <begin position="24"/>
        <end position="43"/>
    </location>
</feature>
<reference evidence="7" key="1">
    <citation type="journal article" date="2019" name="Int. J. Syst. Evol. Microbiol.">
        <title>The Global Catalogue of Microorganisms (GCM) 10K type strain sequencing project: providing services to taxonomists for standard genome sequencing and annotation.</title>
        <authorList>
            <consortium name="The Broad Institute Genomics Platform"/>
            <consortium name="The Broad Institute Genome Sequencing Center for Infectious Disease"/>
            <person name="Wu L."/>
            <person name="Ma J."/>
        </authorList>
    </citation>
    <scope>NUCLEOTIDE SEQUENCE [LARGE SCALE GENOMIC DNA]</scope>
    <source>
        <strain evidence="7">JCM 17933</strain>
    </source>
</reference>
<dbReference type="InterPro" id="IPR023772">
    <property type="entry name" value="DNA-bd_HTH_TetR-type_CS"/>
</dbReference>
<keyword evidence="2 4" id="KW-0238">DNA-binding</keyword>
<protein>
    <submittedName>
        <fullName evidence="6">TetR/AcrR family transcriptional regulator</fullName>
    </submittedName>
</protein>
<dbReference type="EMBL" id="BAABHF010000027">
    <property type="protein sequence ID" value="GAA4502483.1"/>
    <property type="molecule type" value="Genomic_DNA"/>
</dbReference>
<dbReference type="PROSITE" id="PS50977">
    <property type="entry name" value="HTH_TETR_2"/>
    <property type="match status" value="1"/>
</dbReference>
<name>A0ABP8QFB9_9ACTN</name>
<gene>
    <name evidence="6" type="ORF">GCM10023191_054120</name>
</gene>
<dbReference type="Proteomes" id="UP001500503">
    <property type="component" value="Unassembled WGS sequence"/>
</dbReference>
<dbReference type="InterPro" id="IPR009057">
    <property type="entry name" value="Homeodomain-like_sf"/>
</dbReference>
<sequence>MATIGALLSVAREMFVADGFGAVSLGAICDRAGVTRGAFYHHFSSKEQIFRDVYAAEQKRLAAIVRRAFAAEPDPWEGMFAGCRALLEASLEPAARQITLVEAPGALGWSDMRDIQAGCKEQMRRGLAIAVDAGCIPDRPLEPLTSLLHGGICESALDIAYADDERAALDETLSQLRLLLAGIAGRTRPGCAHDD</sequence>
<dbReference type="Gene3D" id="1.10.357.10">
    <property type="entry name" value="Tetracycline Repressor, domain 2"/>
    <property type="match status" value="1"/>
</dbReference>
<accession>A0ABP8QFB9</accession>
<evidence type="ECO:0000256" key="1">
    <source>
        <dbReference type="ARBA" id="ARBA00023015"/>
    </source>
</evidence>
<dbReference type="RefSeq" id="WP_345468685.1">
    <property type="nucleotide sequence ID" value="NZ_BAABHF010000027.1"/>
</dbReference>
<feature type="domain" description="HTH tetR-type" evidence="5">
    <location>
        <begin position="1"/>
        <end position="61"/>
    </location>
</feature>
<dbReference type="PROSITE" id="PS01081">
    <property type="entry name" value="HTH_TETR_1"/>
    <property type="match status" value="1"/>
</dbReference>
<dbReference type="Pfam" id="PF00440">
    <property type="entry name" value="TetR_N"/>
    <property type="match status" value="1"/>
</dbReference>
<evidence type="ECO:0000256" key="2">
    <source>
        <dbReference type="ARBA" id="ARBA00023125"/>
    </source>
</evidence>
<keyword evidence="7" id="KW-1185">Reference proteome</keyword>
<dbReference type="PANTHER" id="PTHR47506:SF6">
    <property type="entry name" value="HTH-TYPE TRANSCRIPTIONAL REPRESSOR NEMR"/>
    <property type="match status" value="1"/>
</dbReference>
<evidence type="ECO:0000256" key="3">
    <source>
        <dbReference type="ARBA" id="ARBA00023163"/>
    </source>
</evidence>
<dbReference type="SUPFAM" id="SSF46689">
    <property type="entry name" value="Homeodomain-like"/>
    <property type="match status" value="1"/>
</dbReference>
<organism evidence="6 7">
    <name type="scientific">Actinoallomurus oryzae</name>
    <dbReference type="NCBI Taxonomy" id="502180"/>
    <lineage>
        <taxon>Bacteria</taxon>
        <taxon>Bacillati</taxon>
        <taxon>Actinomycetota</taxon>
        <taxon>Actinomycetes</taxon>
        <taxon>Streptosporangiales</taxon>
        <taxon>Thermomonosporaceae</taxon>
        <taxon>Actinoallomurus</taxon>
    </lineage>
</organism>
<evidence type="ECO:0000256" key="4">
    <source>
        <dbReference type="PROSITE-ProRule" id="PRU00335"/>
    </source>
</evidence>
<dbReference type="PRINTS" id="PR00455">
    <property type="entry name" value="HTHTETR"/>
</dbReference>
<comment type="caution">
    <text evidence="6">The sequence shown here is derived from an EMBL/GenBank/DDBJ whole genome shotgun (WGS) entry which is preliminary data.</text>
</comment>
<evidence type="ECO:0000313" key="7">
    <source>
        <dbReference type="Proteomes" id="UP001500503"/>
    </source>
</evidence>
<dbReference type="Pfam" id="PF21351">
    <property type="entry name" value="TetR_C_41"/>
    <property type="match status" value="1"/>
</dbReference>
<proteinExistence type="predicted"/>
<keyword evidence="1" id="KW-0805">Transcription regulation</keyword>
<dbReference type="InterPro" id="IPR049484">
    <property type="entry name" value="Rv0078-like_C"/>
</dbReference>